<organism evidence="2 3">
    <name type="scientific">Vitis vinifera</name>
    <name type="common">Grape</name>
    <dbReference type="NCBI Taxonomy" id="29760"/>
    <lineage>
        <taxon>Eukaryota</taxon>
        <taxon>Viridiplantae</taxon>
        <taxon>Streptophyta</taxon>
        <taxon>Embryophyta</taxon>
        <taxon>Tracheophyta</taxon>
        <taxon>Spermatophyta</taxon>
        <taxon>Magnoliopsida</taxon>
        <taxon>eudicotyledons</taxon>
        <taxon>Gunneridae</taxon>
        <taxon>Pentapetalae</taxon>
        <taxon>rosids</taxon>
        <taxon>Vitales</taxon>
        <taxon>Vitaceae</taxon>
        <taxon>Viteae</taxon>
        <taxon>Vitis</taxon>
    </lineage>
</organism>
<evidence type="ECO:0000313" key="3">
    <source>
        <dbReference type="Proteomes" id="UP000288805"/>
    </source>
</evidence>
<dbReference type="PANTHER" id="PTHR11439:SF470">
    <property type="entry name" value="CYSTEINE-RICH RLK (RECEPTOR-LIKE PROTEIN KINASE) 8"/>
    <property type="match status" value="1"/>
</dbReference>
<evidence type="ECO:0000313" key="2">
    <source>
        <dbReference type="EMBL" id="RVW44989.1"/>
    </source>
</evidence>
<dbReference type="InterPro" id="IPR043502">
    <property type="entry name" value="DNA/RNA_pol_sf"/>
</dbReference>
<dbReference type="AlphaFoldDB" id="A0A438EBF1"/>
<proteinExistence type="predicted"/>
<name>A0A438EBF1_VITVI</name>
<accession>A0A438EBF1</accession>
<gene>
    <name evidence="2" type="primary">RE1_2241</name>
    <name evidence="2" type="ORF">CK203_077975</name>
</gene>
<evidence type="ECO:0000259" key="1">
    <source>
        <dbReference type="Pfam" id="PF07727"/>
    </source>
</evidence>
<protein>
    <submittedName>
        <fullName evidence="2">Retrovirus-related Pol polyprotein from transposon RE1</fullName>
    </submittedName>
</protein>
<dbReference type="Pfam" id="PF07727">
    <property type="entry name" value="RVT_2"/>
    <property type="match status" value="1"/>
</dbReference>
<dbReference type="CDD" id="cd09272">
    <property type="entry name" value="RNase_HI_RT_Ty1"/>
    <property type="match status" value="1"/>
</dbReference>
<feature type="domain" description="Reverse transcriptase Ty1/copia-type" evidence="1">
    <location>
        <begin position="14"/>
        <end position="214"/>
    </location>
</feature>
<dbReference type="EMBL" id="QGNW01001338">
    <property type="protein sequence ID" value="RVW44989.1"/>
    <property type="molecule type" value="Genomic_DNA"/>
</dbReference>
<comment type="caution">
    <text evidence="2">The sequence shown here is derived from an EMBL/GenBank/DDBJ whole genome shotgun (WGS) entry which is preliminary data.</text>
</comment>
<dbReference type="SUPFAM" id="SSF56672">
    <property type="entry name" value="DNA/RNA polymerases"/>
    <property type="match status" value="1"/>
</dbReference>
<dbReference type="PANTHER" id="PTHR11439">
    <property type="entry name" value="GAG-POL-RELATED RETROTRANSPOSON"/>
    <property type="match status" value="1"/>
</dbReference>
<dbReference type="Proteomes" id="UP000288805">
    <property type="component" value="Unassembled WGS sequence"/>
</dbReference>
<dbReference type="InterPro" id="IPR013103">
    <property type="entry name" value="RVT_2"/>
</dbReference>
<reference evidence="2 3" key="1">
    <citation type="journal article" date="2018" name="PLoS Genet.">
        <title>Population sequencing reveals clonal diversity and ancestral inbreeding in the grapevine cultivar Chardonnay.</title>
        <authorList>
            <person name="Roach M.J."/>
            <person name="Johnson D.L."/>
            <person name="Bohlmann J."/>
            <person name="van Vuuren H.J."/>
            <person name="Jones S.J."/>
            <person name="Pretorius I.S."/>
            <person name="Schmidt S.A."/>
            <person name="Borneman A.R."/>
        </authorList>
    </citation>
    <scope>NUCLEOTIDE SEQUENCE [LARGE SCALE GENOMIC DNA]</scope>
    <source>
        <strain evidence="3">cv. Chardonnay</strain>
        <tissue evidence="2">Leaf</tissue>
    </source>
</reference>
<sequence>MHACSDQSPSLLLGLTKGKTSIGCQWVYKIKHRSDGSIERYKARLVAKGFTQLEAVNYQDTFSPIAKIITVRCLLALVAARRWSLHQLDVNNAFLHDDLHEEIYMSPPPRLRRQGEENLVCRLHKSLYGLKQASRQWFSKFSEAIQATGYVQSRADYSLFTIIQGKSFTALLIYVDDILITGNDSVSIAAIKKFLHSQFRLKDLGDLKYCLGIEDAGLLGAAPIDTPMERGLKLSDKSDLLKDPGHYRRLVGRLIYLTISRPDITYSVHVLSKFMYQPRKLHMEAALRVVRYLKNATWQGLFFSSNSDFRLRAYCDSDWAGCPITRRSTTGYYVFLGPSLVSWRSKRQKTVLLSSVEAEYRAMTGACCELTWLRYLLRDLGVLHREPTLLYCDNKAALHIAANPVFHERTRHIEMDCHYIRDKIQDGSVATRFVNSAHQLADVLTKALGKEVFTPMIRKMGVQDIHSPT</sequence>